<gene>
    <name evidence="4" type="ORF">GC106_36930</name>
</gene>
<keyword evidence="1" id="KW-0378">Hydrolase</keyword>
<feature type="domain" description="Peptidase S9 prolyl oligopeptidase catalytic" evidence="3">
    <location>
        <begin position="575"/>
        <end position="620"/>
    </location>
</feature>
<dbReference type="SUPFAM" id="SSF53474">
    <property type="entry name" value="alpha/beta-Hydrolases"/>
    <property type="match status" value="1"/>
</dbReference>
<evidence type="ECO:0000256" key="1">
    <source>
        <dbReference type="ARBA" id="ARBA00022801"/>
    </source>
</evidence>
<keyword evidence="5" id="KW-1185">Reference proteome</keyword>
<feature type="signal peptide" evidence="2">
    <location>
        <begin position="1"/>
        <end position="21"/>
    </location>
</feature>
<sequence>MTIAVVAVVLGTVTTAGSVLAQPQRPMDVRDVVEVRQIQDIQVSPDGRQAAAVVAEPSVAANKVTSRVLVLDMAASQKVREVASLSGAAERITDLRWRPDGRSLTYLAPHDGVDEVWTVPAQGGRAQRLFAAPGPAIPVGGARALRGGVIPPHQAKVLRHEWSPTGRHLAFTVPLPPGEHTLDGVPVDDRTTLEGIGTGSYYPPRVGVWLWDVTNGRPRALVEVEMGRATYGPELFWSPDGTRLAVSGSSLTVLDIGSGATRILDENWYPARAVSWTADSRRVVVSTGQQLTGIAVDGSGSQPLAKLPAGSLTAIWTSPDRVVAAISDGTNEAVYAGKPGSTLARMSPENIDLSGCAFDHSRQDAMCVRQTNSSAPRLAVLRADGTLRDGYDPNHDMHDRAVQAPVAATWTNAKGQIATGYRIVPNGCGDGRRCPAIVITHGYDAMNKFMWQGHEWDYPSQVFAAKGYVVLLVNEPRVPGGPVDPRDTVSTMESAVRHAVDRGEVDPGRVGIAGYSRGAQITQRALAISTVFKAGSSGDGGDGGPGGPGDGVGDAIKAPLLAQTTEAVGMLLFPVFKRLRARGIPAEMVLFPDETHIFHQPRHREAAMRQNLDWFGRHLG</sequence>
<comment type="caution">
    <text evidence="4">The sequence shown here is derived from an EMBL/GenBank/DDBJ whole genome shotgun (WGS) entry which is preliminary data.</text>
</comment>
<keyword evidence="2" id="KW-0732">Signal</keyword>
<dbReference type="InterPro" id="IPR029058">
    <property type="entry name" value="AB_hydrolase_fold"/>
</dbReference>
<dbReference type="InterPro" id="IPR001375">
    <property type="entry name" value="Peptidase_S9_cat"/>
</dbReference>
<dbReference type="Gene3D" id="2.130.10.10">
    <property type="entry name" value="YVTN repeat-like/Quinoprotein amine dehydrogenase"/>
    <property type="match status" value="1"/>
</dbReference>
<feature type="chain" id="PRO_5045146505" description="Peptidase S9 prolyl oligopeptidase catalytic domain-containing protein" evidence="2">
    <location>
        <begin position="22"/>
        <end position="620"/>
    </location>
</feature>
<accession>A0ABX2F5K3</accession>
<name>A0ABX2F5K3_9PSEU</name>
<evidence type="ECO:0000313" key="5">
    <source>
        <dbReference type="Proteomes" id="UP000763557"/>
    </source>
</evidence>
<dbReference type="EMBL" id="JAAATY010000010">
    <property type="protein sequence ID" value="NRN66468.1"/>
    <property type="molecule type" value="Genomic_DNA"/>
</dbReference>
<dbReference type="Proteomes" id="UP000763557">
    <property type="component" value="Unassembled WGS sequence"/>
</dbReference>
<dbReference type="InterPro" id="IPR011042">
    <property type="entry name" value="6-blade_b-propeller_TolB-like"/>
</dbReference>
<dbReference type="SUPFAM" id="SSF82171">
    <property type="entry name" value="DPP6 N-terminal domain-like"/>
    <property type="match status" value="1"/>
</dbReference>
<organism evidence="4 5">
    <name type="scientific">Kibdelosporangium persicum</name>
    <dbReference type="NCBI Taxonomy" id="2698649"/>
    <lineage>
        <taxon>Bacteria</taxon>
        <taxon>Bacillati</taxon>
        <taxon>Actinomycetota</taxon>
        <taxon>Actinomycetes</taxon>
        <taxon>Pseudonocardiales</taxon>
        <taxon>Pseudonocardiaceae</taxon>
        <taxon>Kibdelosporangium</taxon>
    </lineage>
</organism>
<reference evidence="4 5" key="1">
    <citation type="submission" date="2020-01" db="EMBL/GenBank/DDBJ databases">
        <title>Kibdelosporangium persica a novel Actinomycetes from a hot desert in Iran.</title>
        <authorList>
            <person name="Safaei N."/>
            <person name="Zaburannyi N."/>
            <person name="Mueller R."/>
            <person name="Wink J."/>
        </authorList>
    </citation>
    <scope>NUCLEOTIDE SEQUENCE [LARGE SCALE GENOMIC DNA]</scope>
    <source>
        <strain evidence="4 5">4NS15</strain>
    </source>
</reference>
<protein>
    <recommendedName>
        <fullName evidence="3">Peptidase S9 prolyl oligopeptidase catalytic domain-containing protein</fullName>
    </recommendedName>
</protein>
<dbReference type="PANTHER" id="PTHR42776:SF27">
    <property type="entry name" value="DIPEPTIDYL PEPTIDASE FAMILY MEMBER 6"/>
    <property type="match status" value="1"/>
</dbReference>
<dbReference type="Gene3D" id="2.120.10.30">
    <property type="entry name" value="TolB, C-terminal domain"/>
    <property type="match status" value="1"/>
</dbReference>
<evidence type="ECO:0000256" key="2">
    <source>
        <dbReference type="SAM" id="SignalP"/>
    </source>
</evidence>
<dbReference type="Pfam" id="PF00326">
    <property type="entry name" value="Peptidase_S9"/>
    <property type="match status" value="1"/>
</dbReference>
<proteinExistence type="predicted"/>
<evidence type="ECO:0000313" key="4">
    <source>
        <dbReference type="EMBL" id="NRN66468.1"/>
    </source>
</evidence>
<dbReference type="PANTHER" id="PTHR42776">
    <property type="entry name" value="SERINE PEPTIDASE S9 FAMILY MEMBER"/>
    <property type="match status" value="1"/>
</dbReference>
<evidence type="ECO:0000259" key="3">
    <source>
        <dbReference type="Pfam" id="PF00326"/>
    </source>
</evidence>
<dbReference type="Gene3D" id="3.40.50.1820">
    <property type="entry name" value="alpha/beta hydrolase"/>
    <property type="match status" value="1"/>
</dbReference>
<dbReference type="InterPro" id="IPR015943">
    <property type="entry name" value="WD40/YVTN_repeat-like_dom_sf"/>
</dbReference>